<reference evidence="1" key="1">
    <citation type="journal article" date="2014" name="Int. J. Syst. Evol. Microbiol.">
        <title>Complete genome of a new Firmicutes species belonging to the dominant human colonic microbiota ('Ruminococcus bicirculans') reveals two chromosomes and a selective capacity to utilize plant glucans.</title>
        <authorList>
            <consortium name="NISC Comparative Sequencing Program"/>
            <person name="Wegmann U."/>
            <person name="Louis P."/>
            <person name="Goesmann A."/>
            <person name="Henrissat B."/>
            <person name="Duncan S.H."/>
            <person name="Flint H.J."/>
        </authorList>
    </citation>
    <scope>NUCLEOTIDE SEQUENCE</scope>
    <source>
        <strain evidence="1">JCM 10667</strain>
    </source>
</reference>
<accession>A0A7W7MYG0</accession>
<protein>
    <submittedName>
        <fullName evidence="2">Uncharacterized protein</fullName>
    </submittedName>
</protein>
<dbReference type="Proteomes" id="UP000549343">
    <property type="component" value="Unassembled WGS sequence"/>
</dbReference>
<evidence type="ECO:0000313" key="4">
    <source>
        <dbReference type="Proteomes" id="UP001501427"/>
    </source>
</evidence>
<evidence type="ECO:0000313" key="2">
    <source>
        <dbReference type="EMBL" id="MBB4774785.1"/>
    </source>
</evidence>
<dbReference type="RefSeq" id="WP_184883663.1">
    <property type="nucleotide sequence ID" value="NZ_BAAAHD010000025.1"/>
</dbReference>
<dbReference type="EMBL" id="BAAAHD010000025">
    <property type="protein sequence ID" value="GAA0565949.1"/>
    <property type="molecule type" value="Genomic_DNA"/>
</dbReference>
<comment type="caution">
    <text evidence="2">The sequence shown here is derived from an EMBL/GenBank/DDBJ whole genome shotgun (WGS) entry which is preliminary data.</text>
</comment>
<dbReference type="AlphaFoldDB" id="A0A7W7MYG0"/>
<organism evidence="2 3">
    <name type="scientific">Actinomadura livida</name>
    <dbReference type="NCBI Taxonomy" id="79909"/>
    <lineage>
        <taxon>Bacteria</taxon>
        <taxon>Bacillati</taxon>
        <taxon>Actinomycetota</taxon>
        <taxon>Actinomycetes</taxon>
        <taxon>Streptosporangiales</taxon>
        <taxon>Thermomonosporaceae</taxon>
        <taxon>Actinomadura</taxon>
    </lineage>
</organism>
<evidence type="ECO:0000313" key="3">
    <source>
        <dbReference type="Proteomes" id="UP000549343"/>
    </source>
</evidence>
<gene>
    <name evidence="2" type="ORF">F4557_003203</name>
    <name evidence="1" type="ORF">GCM10009546_30310</name>
</gene>
<sequence>MTEAYVREPDPPNLSVGTRESYAFSVEATIGQRNMRYLIGRRFGGHTAVTVLLVSHPATLAGTHVWITEDAAAGSCRVVTYVPTMKTPIQLVERHVLGCLPLTDIGYLDLMAWRYPGLGPGREGAPADISWSRWDGASARSYPGPSCTPGLTVTEATDRSTRMVVARAVERLGTPVRRWEVLELGDPDTGRLPRRIRVSRPQTGHWTELRRTTEPVDVPAAAFETGPDELGETIEAALDGRAA</sequence>
<name>A0A7W7MYG0_9ACTN</name>
<keyword evidence="4" id="KW-1185">Reference proteome</keyword>
<proteinExistence type="predicted"/>
<dbReference type="EMBL" id="JACHMV010000001">
    <property type="protein sequence ID" value="MBB4774785.1"/>
    <property type="molecule type" value="Genomic_DNA"/>
</dbReference>
<reference evidence="2 3" key="3">
    <citation type="submission" date="2020-08" db="EMBL/GenBank/DDBJ databases">
        <title>Sequencing the genomes of 1000 actinobacteria strains.</title>
        <authorList>
            <person name="Klenk H.-P."/>
        </authorList>
    </citation>
    <scope>NUCLEOTIDE SEQUENCE [LARGE SCALE GENOMIC DNA]</scope>
    <source>
        <strain evidence="2 3">DSM 44772</strain>
    </source>
</reference>
<dbReference type="Proteomes" id="UP001501427">
    <property type="component" value="Unassembled WGS sequence"/>
</dbReference>
<evidence type="ECO:0000313" key="1">
    <source>
        <dbReference type="EMBL" id="GAA0565949.1"/>
    </source>
</evidence>
<reference evidence="1" key="4">
    <citation type="submission" date="2023-12" db="EMBL/GenBank/DDBJ databases">
        <authorList>
            <person name="Sun Q."/>
            <person name="Inoue M."/>
        </authorList>
    </citation>
    <scope>NUCLEOTIDE SEQUENCE</scope>
    <source>
        <strain evidence="1">JCM 10667</strain>
    </source>
</reference>
<reference evidence="4" key="2">
    <citation type="journal article" date="2019" name="Int. J. Syst. Evol. Microbiol.">
        <title>The Global Catalogue of Microorganisms (GCM) 10K type strain sequencing project: providing services to taxonomists for standard genome sequencing and annotation.</title>
        <authorList>
            <consortium name="The Broad Institute Genomics Platform"/>
            <consortium name="The Broad Institute Genome Sequencing Center for Infectious Disease"/>
            <person name="Wu L."/>
            <person name="Ma J."/>
        </authorList>
    </citation>
    <scope>NUCLEOTIDE SEQUENCE [LARGE SCALE GENOMIC DNA]</scope>
    <source>
        <strain evidence="4">JCM 10667</strain>
    </source>
</reference>